<dbReference type="AlphaFoldDB" id="A0A9D9HSB9"/>
<dbReference type="EMBL" id="JADIMG010000009">
    <property type="protein sequence ID" value="MBO8458985.1"/>
    <property type="molecule type" value="Genomic_DNA"/>
</dbReference>
<protein>
    <submittedName>
        <fullName evidence="1">Uncharacterized protein</fullName>
    </submittedName>
</protein>
<organism evidence="1 2">
    <name type="scientific">Candidatus Gallipaludibacter merdavium</name>
    <dbReference type="NCBI Taxonomy" id="2840839"/>
    <lineage>
        <taxon>Bacteria</taxon>
        <taxon>Pseudomonadati</taxon>
        <taxon>Bacteroidota</taxon>
        <taxon>Bacteroidia</taxon>
        <taxon>Bacteroidales</taxon>
        <taxon>Candidatus Gallipaludibacter</taxon>
    </lineage>
</organism>
<reference evidence="1" key="1">
    <citation type="submission" date="2020-10" db="EMBL/GenBank/DDBJ databases">
        <authorList>
            <person name="Gilroy R."/>
        </authorList>
    </citation>
    <scope>NUCLEOTIDE SEQUENCE</scope>
    <source>
        <strain evidence="1">G3-3990</strain>
    </source>
</reference>
<name>A0A9D9HSB9_9BACT</name>
<comment type="caution">
    <text evidence="1">The sequence shown here is derived from an EMBL/GenBank/DDBJ whole genome shotgun (WGS) entry which is preliminary data.</text>
</comment>
<accession>A0A9D9HSB9</accession>
<gene>
    <name evidence="1" type="ORF">IAA73_01430</name>
</gene>
<dbReference type="Proteomes" id="UP000823641">
    <property type="component" value="Unassembled WGS sequence"/>
</dbReference>
<evidence type="ECO:0000313" key="1">
    <source>
        <dbReference type="EMBL" id="MBO8458985.1"/>
    </source>
</evidence>
<proteinExistence type="predicted"/>
<reference evidence="1" key="2">
    <citation type="journal article" date="2021" name="PeerJ">
        <title>Extensive microbial diversity within the chicken gut microbiome revealed by metagenomics and culture.</title>
        <authorList>
            <person name="Gilroy R."/>
            <person name="Ravi A."/>
            <person name="Getino M."/>
            <person name="Pursley I."/>
            <person name="Horton D.L."/>
            <person name="Alikhan N.F."/>
            <person name="Baker D."/>
            <person name="Gharbi K."/>
            <person name="Hall N."/>
            <person name="Watson M."/>
            <person name="Adriaenssens E.M."/>
            <person name="Foster-Nyarko E."/>
            <person name="Jarju S."/>
            <person name="Secka A."/>
            <person name="Antonio M."/>
            <person name="Oren A."/>
            <person name="Chaudhuri R.R."/>
            <person name="La Ragione R."/>
            <person name="Hildebrand F."/>
            <person name="Pallen M.J."/>
        </authorList>
    </citation>
    <scope>NUCLEOTIDE SEQUENCE</scope>
    <source>
        <strain evidence="1">G3-3990</strain>
    </source>
</reference>
<sequence>MKGTLFTISLLTLLFCVSCKNDNAPEPSVSEQIEGQWEISPIFMEVMTNSILENASNEEKPLLEIIFKGGSVALHFKADHHLLVGYRSDALAEAGGMDEGEYLDITSLSSDSLQPELQWQLSSNNDSIFLTAQTNVDATGNDNPLEEESIAVAIHTLNETQLILLADDLVLTENTPMQIPFFRSAVPLYFLDAKSIAGDEIQLDKIPFGIPPLTKVSH</sequence>
<evidence type="ECO:0000313" key="2">
    <source>
        <dbReference type="Proteomes" id="UP000823641"/>
    </source>
</evidence>